<evidence type="ECO:0000256" key="3">
    <source>
        <dbReference type="ARBA" id="ARBA00022989"/>
    </source>
</evidence>
<dbReference type="InterPro" id="IPR004695">
    <property type="entry name" value="SLAC1/Mae1/Ssu1/TehA"/>
</dbReference>
<evidence type="ECO:0008006" key="8">
    <source>
        <dbReference type="Google" id="ProtNLM"/>
    </source>
</evidence>
<keyword evidence="2 5" id="KW-0812">Transmembrane</keyword>
<feature type="transmembrane region" description="Helical" evidence="5">
    <location>
        <begin position="228"/>
        <end position="246"/>
    </location>
</feature>
<accession>A0A1D9MC41</accession>
<dbReference type="Proteomes" id="UP000176562">
    <property type="component" value="Chromosome"/>
</dbReference>
<comment type="subcellular location">
    <subcellularLocation>
        <location evidence="1">Membrane</location>
        <topology evidence="1">Multi-pass membrane protein</topology>
    </subcellularLocation>
</comment>
<feature type="transmembrane region" description="Helical" evidence="5">
    <location>
        <begin position="21"/>
        <end position="39"/>
    </location>
</feature>
<keyword evidence="3 5" id="KW-1133">Transmembrane helix</keyword>
<keyword evidence="4 5" id="KW-0472">Membrane</keyword>
<feature type="transmembrane region" description="Helical" evidence="5">
    <location>
        <begin position="89"/>
        <end position="110"/>
    </location>
</feature>
<dbReference type="CDD" id="cd09322">
    <property type="entry name" value="TDT_TehA_like"/>
    <property type="match status" value="1"/>
</dbReference>
<feature type="transmembrane region" description="Helical" evidence="5">
    <location>
        <begin position="51"/>
        <end position="69"/>
    </location>
</feature>
<evidence type="ECO:0000313" key="7">
    <source>
        <dbReference type="Proteomes" id="UP000176562"/>
    </source>
</evidence>
<feature type="transmembrane region" description="Helical" evidence="5">
    <location>
        <begin position="283"/>
        <end position="304"/>
    </location>
</feature>
<dbReference type="Gene3D" id="1.50.10.150">
    <property type="entry name" value="Voltage-dependent anion channel"/>
    <property type="match status" value="1"/>
</dbReference>
<dbReference type="STRING" id="1850250.LPB142_09025"/>
<dbReference type="GO" id="GO:0046583">
    <property type="term" value="F:monoatomic cation efflux transmembrane transporter activity"/>
    <property type="evidence" value="ECO:0007669"/>
    <property type="project" value="TreeGrafter"/>
</dbReference>
<dbReference type="EMBL" id="CP017781">
    <property type="protein sequence ID" value="AOZ69435.1"/>
    <property type="molecule type" value="Genomic_DNA"/>
</dbReference>
<dbReference type="RefSeq" id="WP_071166172.1">
    <property type="nucleotide sequence ID" value="NZ_CP017781.1"/>
</dbReference>
<gene>
    <name evidence="6" type="ORF">LPB142_09025</name>
</gene>
<proteinExistence type="predicted"/>
<dbReference type="PANTHER" id="PTHR37955:SF1">
    <property type="entry name" value="DEP DOMAIN-CONTAINING PROTEIN"/>
    <property type="match status" value="1"/>
</dbReference>
<protein>
    <recommendedName>
        <fullName evidence="8">Tellurium resistance protein</fullName>
    </recommendedName>
</protein>
<feature type="transmembrane region" description="Helical" evidence="5">
    <location>
        <begin position="258"/>
        <end position="277"/>
    </location>
</feature>
<sequence length="321" mass="34247">MAFKAPSPTPKGLWRRTPPAVFPPTLGLLGLALGWRRGMGEFALPPGLADMLLGAVTLFALFALLTYAVKFMRRPAVVLEDLKILPGRAGLATLVLSVYLLAAVFAPLSPEQARPILLAGIVMHLALTGAVIWGFAHGPAEQRRVSPVWHLMFTGWIVAANSALVLGLFNLAIGLFWVSLFAAVGIWTASLQQFSRESVPAPLRPFLAIHLAPVALLGSAAQSLGAQGIAQVFAIGALMLVVLFGLRIRWLLAGGFTPFWGAFTFPLAATANFWLLMGGFWRLPGAVMLVGATVLILPIAFRIFKLWANGQLAVKSNAAIA</sequence>
<evidence type="ECO:0000256" key="4">
    <source>
        <dbReference type="ARBA" id="ARBA00023136"/>
    </source>
</evidence>
<feature type="transmembrane region" description="Helical" evidence="5">
    <location>
        <begin position="148"/>
        <end position="169"/>
    </location>
</feature>
<name>A0A1D9MC41_9RHOB</name>
<evidence type="ECO:0000313" key="6">
    <source>
        <dbReference type="EMBL" id="AOZ69435.1"/>
    </source>
</evidence>
<dbReference type="PANTHER" id="PTHR37955">
    <property type="entry name" value="TELLURITE RESISTANCE PROTEIN TEHA"/>
    <property type="match status" value="1"/>
</dbReference>
<organism evidence="6 7">
    <name type="scientific">Rhodobacter xanthinilyticus</name>
    <dbReference type="NCBI Taxonomy" id="1850250"/>
    <lineage>
        <taxon>Bacteria</taxon>
        <taxon>Pseudomonadati</taxon>
        <taxon>Pseudomonadota</taxon>
        <taxon>Alphaproteobacteria</taxon>
        <taxon>Rhodobacterales</taxon>
        <taxon>Rhodobacter group</taxon>
        <taxon>Rhodobacter</taxon>
    </lineage>
</organism>
<evidence type="ECO:0000256" key="1">
    <source>
        <dbReference type="ARBA" id="ARBA00004141"/>
    </source>
</evidence>
<keyword evidence="7" id="KW-1185">Reference proteome</keyword>
<feature type="transmembrane region" description="Helical" evidence="5">
    <location>
        <begin position="116"/>
        <end position="136"/>
    </location>
</feature>
<dbReference type="Pfam" id="PF03595">
    <property type="entry name" value="SLAC1"/>
    <property type="match status" value="1"/>
</dbReference>
<evidence type="ECO:0000256" key="2">
    <source>
        <dbReference type="ARBA" id="ARBA00022692"/>
    </source>
</evidence>
<dbReference type="KEGG" id="rhp:LPB142_09025"/>
<reference evidence="6 7" key="1">
    <citation type="submission" date="2016-10" db="EMBL/GenBank/DDBJ databases">
        <title>Rhodobacter sp. LPB0142, isolated from sea water.</title>
        <authorList>
            <person name="Kim E."/>
            <person name="Yi H."/>
        </authorList>
    </citation>
    <scope>NUCLEOTIDE SEQUENCE [LARGE SCALE GENOMIC DNA]</scope>
    <source>
        <strain evidence="6 7">LPB0142</strain>
    </source>
</reference>
<evidence type="ECO:0000256" key="5">
    <source>
        <dbReference type="SAM" id="Phobius"/>
    </source>
</evidence>
<dbReference type="GO" id="GO:0005886">
    <property type="term" value="C:plasma membrane"/>
    <property type="evidence" value="ECO:0007669"/>
    <property type="project" value="TreeGrafter"/>
</dbReference>
<dbReference type="InterPro" id="IPR052951">
    <property type="entry name" value="Tellurite_res_ion_channel"/>
</dbReference>
<dbReference type="AlphaFoldDB" id="A0A1D9MC41"/>
<dbReference type="InterPro" id="IPR038665">
    <property type="entry name" value="Voltage-dep_anion_channel_sf"/>
</dbReference>